<dbReference type="PANTHER" id="PTHR43047">
    <property type="entry name" value="TWO-COMPONENT HISTIDINE PROTEIN KINASE"/>
    <property type="match status" value="1"/>
</dbReference>
<proteinExistence type="predicted"/>
<accession>A0ABN1KB23</accession>
<dbReference type="EMBL" id="BAAAEW010000026">
    <property type="protein sequence ID" value="GAA0760873.1"/>
    <property type="molecule type" value="Genomic_DNA"/>
</dbReference>
<feature type="transmembrane region" description="Helical" evidence="6">
    <location>
        <begin position="229"/>
        <end position="251"/>
    </location>
</feature>
<evidence type="ECO:0000256" key="2">
    <source>
        <dbReference type="ARBA" id="ARBA00012438"/>
    </source>
</evidence>
<dbReference type="InterPro" id="IPR005467">
    <property type="entry name" value="His_kinase_dom"/>
</dbReference>
<dbReference type="InterPro" id="IPR011623">
    <property type="entry name" value="7TMR_DISM_rcpt_extracell_dom1"/>
</dbReference>
<feature type="signal peptide" evidence="7">
    <location>
        <begin position="1"/>
        <end position="31"/>
    </location>
</feature>
<keyword evidence="6" id="KW-0812">Transmembrane</keyword>
<evidence type="ECO:0000256" key="3">
    <source>
        <dbReference type="ARBA" id="ARBA00022553"/>
    </source>
</evidence>
<keyword evidence="3" id="KW-0597">Phosphoprotein</keyword>
<organism evidence="9 10">
    <name type="scientific">Ideonella azotifigens</name>
    <dbReference type="NCBI Taxonomy" id="513160"/>
    <lineage>
        <taxon>Bacteria</taxon>
        <taxon>Pseudomonadati</taxon>
        <taxon>Pseudomonadota</taxon>
        <taxon>Betaproteobacteria</taxon>
        <taxon>Burkholderiales</taxon>
        <taxon>Sphaerotilaceae</taxon>
        <taxon>Ideonella</taxon>
    </lineage>
</organism>
<gene>
    <name evidence="9" type="ORF">GCM10009107_43910</name>
</gene>
<dbReference type="InterPro" id="IPR003594">
    <property type="entry name" value="HATPase_dom"/>
</dbReference>
<keyword evidence="7" id="KW-0732">Signal</keyword>
<feature type="transmembrane region" description="Helical" evidence="6">
    <location>
        <begin position="263"/>
        <end position="280"/>
    </location>
</feature>
<keyword evidence="6" id="KW-1133">Transmembrane helix</keyword>
<feature type="transmembrane region" description="Helical" evidence="6">
    <location>
        <begin position="286"/>
        <end position="306"/>
    </location>
</feature>
<keyword evidence="6" id="KW-0472">Membrane</keyword>
<dbReference type="SMART" id="SM00388">
    <property type="entry name" value="HisKA"/>
    <property type="match status" value="1"/>
</dbReference>
<dbReference type="SUPFAM" id="SSF55874">
    <property type="entry name" value="ATPase domain of HSP90 chaperone/DNA topoisomerase II/histidine kinase"/>
    <property type="match status" value="1"/>
</dbReference>
<dbReference type="InterPro" id="IPR004358">
    <property type="entry name" value="Sig_transdc_His_kin-like_C"/>
</dbReference>
<dbReference type="PROSITE" id="PS50109">
    <property type="entry name" value="HIS_KIN"/>
    <property type="match status" value="1"/>
</dbReference>
<dbReference type="PRINTS" id="PR00344">
    <property type="entry name" value="BCTRLSENSOR"/>
</dbReference>
<dbReference type="SMART" id="SM00387">
    <property type="entry name" value="HATPase_c"/>
    <property type="match status" value="1"/>
</dbReference>
<evidence type="ECO:0000259" key="8">
    <source>
        <dbReference type="PROSITE" id="PS50109"/>
    </source>
</evidence>
<dbReference type="InterPro" id="IPR003661">
    <property type="entry name" value="HisK_dim/P_dom"/>
</dbReference>
<dbReference type="Pfam" id="PF02518">
    <property type="entry name" value="HATPase_c"/>
    <property type="match status" value="1"/>
</dbReference>
<dbReference type="Gene3D" id="3.30.565.10">
    <property type="entry name" value="Histidine kinase-like ATPase, C-terminal domain"/>
    <property type="match status" value="1"/>
</dbReference>
<protein>
    <recommendedName>
        <fullName evidence="2">histidine kinase</fullName>
        <ecNumber evidence="2">2.7.13.3</ecNumber>
    </recommendedName>
</protein>
<keyword evidence="5" id="KW-0418">Kinase</keyword>
<keyword evidence="10" id="KW-1185">Reference proteome</keyword>
<name>A0ABN1KB23_9BURK</name>
<dbReference type="PANTHER" id="PTHR43047:SF9">
    <property type="entry name" value="HISTIDINE KINASE"/>
    <property type="match status" value="1"/>
</dbReference>
<evidence type="ECO:0000256" key="1">
    <source>
        <dbReference type="ARBA" id="ARBA00000085"/>
    </source>
</evidence>
<dbReference type="Pfam" id="PF07695">
    <property type="entry name" value="7TMR-DISM_7TM"/>
    <property type="match status" value="1"/>
</dbReference>
<dbReference type="InterPro" id="IPR036890">
    <property type="entry name" value="HATPase_C_sf"/>
</dbReference>
<evidence type="ECO:0000313" key="10">
    <source>
        <dbReference type="Proteomes" id="UP001500279"/>
    </source>
</evidence>
<dbReference type="EC" id="2.7.13.3" evidence="2"/>
<sequence>MNCPDGVTTGAIRRIIASLLLIGAAAMPAWAAPCVLLANEASPDIQPCMSERPAADGLRHLRIELSWAGPGVLQRVLDLRVPDALSLAVRQQAVASDGSMTGPPLLLQALRADSAYAERLLPSPRIAVPLSLAPGRHLIELDYRIHLDGRLYPRLDDGAGWRARNALGDMFSGMQWGLMLASLLLAVMTRVLARTPVNWAYAALVVVHGAGLVQIRGDAFAYLWPQAPMFNQGITVLAVSLVLCTHAWFATQFLDLRERWPPVYRLHLLLLALLGLNLLLQRGEAAAAGAGVLALAYAALAFAVSWRSLRSAAADARLYTAGTASYVLFTIVLFVPFAAGHNPWPSFDFLVLPEIGYMLETACLGAAMVWRVRRMQQRQAAAREQQLQDAQGLIEAESARLAAHARAERNTLLLAGAGHDLSQPLASLRMALAALQLPQGQEPVAHHLERTIAYAQTLLRDMLAEARNEHRAHDDRVSLGDCITQVARAHAGAAAAKGLALRVVDTQVEVRASSLLLARVLHNLVGNAVRYTPRGRVLVGVRRRAGGVELQVLDTGPGLRPDQLQLLQQPFQQGTAAAAEGHGLGLFIVRTLCEQSGFRLRVASRVGRGSAFCVWVPLGPAGEPGPQRSVPFTSS</sequence>
<keyword evidence="4" id="KW-0808">Transferase</keyword>
<comment type="caution">
    <text evidence="9">The sequence shown here is derived from an EMBL/GenBank/DDBJ whole genome shotgun (WGS) entry which is preliminary data.</text>
</comment>
<feature type="transmembrane region" description="Helical" evidence="6">
    <location>
        <begin position="351"/>
        <end position="370"/>
    </location>
</feature>
<feature type="transmembrane region" description="Helical" evidence="6">
    <location>
        <begin position="318"/>
        <end position="339"/>
    </location>
</feature>
<dbReference type="Proteomes" id="UP001500279">
    <property type="component" value="Unassembled WGS sequence"/>
</dbReference>
<evidence type="ECO:0000313" key="9">
    <source>
        <dbReference type="EMBL" id="GAA0760873.1"/>
    </source>
</evidence>
<evidence type="ECO:0000256" key="7">
    <source>
        <dbReference type="SAM" id="SignalP"/>
    </source>
</evidence>
<feature type="domain" description="Histidine kinase" evidence="8">
    <location>
        <begin position="416"/>
        <end position="620"/>
    </location>
</feature>
<comment type="catalytic activity">
    <reaction evidence="1">
        <text>ATP + protein L-histidine = ADP + protein N-phospho-L-histidine.</text>
        <dbReference type="EC" id="2.7.13.3"/>
    </reaction>
</comment>
<reference evidence="9 10" key="1">
    <citation type="journal article" date="2019" name="Int. J. Syst. Evol. Microbiol.">
        <title>The Global Catalogue of Microorganisms (GCM) 10K type strain sequencing project: providing services to taxonomists for standard genome sequencing and annotation.</title>
        <authorList>
            <consortium name="The Broad Institute Genomics Platform"/>
            <consortium name="The Broad Institute Genome Sequencing Center for Infectious Disease"/>
            <person name="Wu L."/>
            <person name="Ma J."/>
        </authorList>
    </citation>
    <scope>NUCLEOTIDE SEQUENCE [LARGE SCALE GENOMIC DNA]</scope>
    <source>
        <strain evidence="9 10">JCM 15503</strain>
    </source>
</reference>
<evidence type="ECO:0000256" key="6">
    <source>
        <dbReference type="SAM" id="Phobius"/>
    </source>
</evidence>
<feature type="chain" id="PRO_5047160688" description="histidine kinase" evidence="7">
    <location>
        <begin position="32"/>
        <end position="635"/>
    </location>
</feature>
<dbReference type="CDD" id="cd00082">
    <property type="entry name" value="HisKA"/>
    <property type="match status" value="1"/>
</dbReference>
<evidence type="ECO:0000256" key="5">
    <source>
        <dbReference type="ARBA" id="ARBA00022777"/>
    </source>
</evidence>
<feature type="transmembrane region" description="Helical" evidence="6">
    <location>
        <begin position="173"/>
        <end position="192"/>
    </location>
</feature>
<evidence type="ECO:0000256" key="4">
    <source>
        <dbReference type="ARBA" id="ARBA00022679"/>
    </source>
</evidence>